<name>A0A9P9AKT0_9HYPO</name>
<feature type="compositionally biased region" description="Polar residues" evidence="1">
    <location>
        <begin position="312"/>
        <end position="346"/>
    </location>
</feature>
<dbReference type="OrthoDB" id="2019572at2759"/>
<feature type="compositionally biased region" description="Polar residues" evidence="1">
    <location>
        <begin position="258"/>
        <end position="270"/>
    </location>
</feature>
<organism evidence="2 3">
    <name type="scientific">Thelonectria olida</name>
    <dbReference type="NCBI Taxonomy" id="1576542"/>
    <lineage>
        <taxon>Eukaryota</taxon>
        <taxon>Fungi</taxon>
        <taxon>Dikarya</taxon>
        <taxon>Ascomycota</taxon>
        <taxon>Pezizomycotina</taxon>
        <taxon>Sordariomycetes</taxon>
        <taxon>Hypocreomycetidae</taxon>
        <taxon>Hypocreales</taxon>
        <taxon>Nectriaceae</taxon>
        <taxon>Thelonectria</taxon>
    </lineage>
</organism>
<protein>
    <submittedName>
        <fullName evidence="2">Uncharacterized protein</fullName>
    </submittedName>
</protein>
<comment type="caution">
    <text evidence="2">The sequence shown here is derived from an EMBL/GenBank/DDBJ whole genome shotgun (WGS) entry which is preliminary data.</text>
</comment>
<keyword evidence="3" id="KW-1185">Reference proteome</keyword>
<sequence length="476" mass="50201">MGPDFVGVFICDNANLEADSAILIKMRGCIDDCAQDFAINYVSITTTANPGEAAYTSTIKGKKRSEAFLHRRDAPSNVLMTLYTQAVDGTDPSSNAVSMPTSASTQGTAFSPSYIDVRTVEDAIAAPSNSLSLSIAPGPSQSDETVQGGDSMYSLTRTITDAELATTVSAVLYTIVDMENPAHLIVTKVYVTLTYTPCPICPNHGIPSVEMTTMVARCSACGQNGENDIALTVPEAACSICEMVGAGATTVGLRPHESNVQQQPQPNGSTDDTEVLPTGPAGEIGGHWGPEMLPVSAIVQPPASAEGHLPSNAAQQFPDSATQQPSASDANQVPVSASQRLPDSGASQFTSSILSQVPGFNSQRPSAPALGQTFSGDALQASTSLLITSQLQPLIKYQIRAVIGYQALMRNSPRLPSSINSRLQALNSFRLPHFSSPQLLPPTSLKVPKPNKPLQGAAQKAKRTARRISHYTLPYQ</sequence>
<gene>
    <name evidence="2" type="ORF">B0T10DRAFT_562903</name>
</gene>
<proteinExistence type="predicted"/>
<evidence type="ECO:0000313" key="3">
    <source>
        <dbReference type="Proteomes" id="UP000777438"/>
    </source>
</evidence>
<dbReference type="Proteomes" id="UP000777438">
    <property type="component" value="Unassembled WGS sequence"/>
</dbReference>
<dbReference type="AlphaFoldDB" id="A0A9P9AKT0"/>
<accession>A0A9P9AKT0</accession>
<evidence type="ECO:0000313" key="2">
    <source>
        <dbReference type="EMBL" id="KAH6887693.1"/>
    </source>
</evidence>
<evidence type="ECO:0000256" key="1">
    <source>
        <dbReference type="SAM" id="MobiDB-lite"/>
    </source>
</evidence>
<feature type="region of interest" description="Disordered" evidence="1">
    <location>
        <begin position="440"/>
        <end position="459"/>
    </location>
</feature>
<reference evidence="2 3" key="1">
    <citation type="journal article" date="2021" name="Nat. Commun.">
        <title>Genetic determinants of endophytism in the Arabidopsis root mycobiome.</title>
        <authorList>
            <person name="Mesny F."/>
            <person name="Miyauchi S."/>
            <person name="Thiergart T."/>
            <person name="Pickel B."/>
            <person name="Atanasova L."/>
            <person name="Karlsson M."/>
            <person name="Huettel B."/>
            <person name="Barry K.W."/>
            <person name="Haridas S."/>
            <person name="Chen C."/>
            <person name="Bauer D."/>
            <person name="Andreopoulos W."/>
            <person name="Pangilinan J."/>
            <person name="LaButti K."/>
            <person name="Riley R."/>
            <person name="Lipzen A."/>
            <person name="Clum A."/>
            <person name="Drula E."/>
            <person name="Henrissat B."/>
            <person name="Kohler A."/>
            <person name="Grigoriev I.V."/>
            <person name="Martin F.M."/>
            <person name="Hacquard S."/>
        </authorList>
    </citation>
    <scope>NUCLEOTIDE SEQUENCE [LARGE SCALE GENOMIC DNA]</scope>
    <source>
        <strain evidence="2 3">MPI-CAGE-CH-0241</strain>
    </source>
</reference>
<feature type="region of interest" description="Disordered" evidence="1">
    <location>
        <begin position="256"/>
        <end position="346"/>
    </location>
</feature>
<dbReference type="EMBL" id="JAGPYM010000014">
    <property type="protein sequence ID" value="KAH6887693.1"/>
    <property type="molecule type" value="Genomic_DNA"/>
</dbReference>